<sequence length="1264" mass="142111">MENVRLVICLLMVTLALTLAEIETSKNAFRVYRQIQRTTQKNHIKLRFKTIHSTGLIMFAQGANKRDYLSLELFRGKIRVSGNFANGTANALRPITGQFDMFAGKDLADNMWHTVEYIRNIRQNIIYVDRGTSNEKFIFRKSPETYDELSVSLVTFGGYYSFSTSDLSTAQSYSRKGISACFSEVTFSQEWFPLQERSYKPEPKTINFLESTLPDSTPSTDTNKLPPERMTDIGDIKTVLECTDTDPSYRPLFFKSAVVNIGLIQNYTIPKLKMDLKFRTVVNDQTLANFTHLRTGETIELRVNRKGQVVLQFDQDTRVKVIETAREDYHDNQWHEASFDIDNEESAEKSYTAKFTVDGKTRYTKLNKRIPFDGYINIGFGFTGCMRDIKINDEEIQRVRRSLTDTSATPKFFNISDVGVAYNVCSIRDFCNPNPCQNGGKCNQTDDNFVCNCDGTLYEGSTCHRPRFNYTCAGVRKSGERRSDVYYIDFDGMGPMTPVEALCDLGDTIETTVTQINNTKREDQDVTTQSGFNKVDINYQASITQMRELIMNSASCKQFIKFKCKGSPIFNSPTGPPYVSWMGGDDVAHFYWGGALDNRGYCSCGVKSDCRVGGRLTGQYCNCDSLSKFQDVEDEGNFTIKEHLPVRAVNFMGKVLKNSVTALLRVGHLRCQGFGSHEIAATFRKPYSYLSVFHPDQPFDNVQAGEISFDFKTSEAYNYMTVAHAIGPFSGDYIKIMIWSKTMMRVHLNLGFGDLKQDVDISRTGRTLDDNEWHEFSVMFNPKEMNVTLDGVRMIQGLPLQAEPVFFNVDATPVYIGGSYHDIFGFVGCIRSLYVNGRIFDISNLAVGKENEGIYSGCGSACPLLNRPCNYGECMDQYDSFKCNCSVSPFGGKFCQNETRPMTFGGGSYISYNMVNVNHTRPLATAKIVIGFKTTTPNVGLAQLEGNHSRHFSLALIDGYATLFWNLKIKKEDGSSGTLEETATEVIQITKRRLNNDRHNVIKVIISSRQIKISVPNYGLSASGNVTEVPVFNERGDIIGMELQEFERPTKVTIGRLKDIKMNVGSINLPLTYQGCMSGAKMVYTPHRSKKDPFPESRELDFFKMMEEYQSGGGSSNNQEQPLLEGSFPSSTGEAGCGADLPTPGELPTVGPAKQFFTKSPGLDNSVRIEETDWVNQMMLVACIIILTALILGFLYVLYSKAAKNYQEYERIHRAQKPRAAQPMKKMQAMTSGQQQQPSYEKQNLLNVTEEPEDQSGGGDGMYL</sequence>
<proteinExistence type="predicted"/>
<evidence type="ECO:0000256" key="2">
    <source>
        <dbReference type="PROSITE-ProRule" id="PRU00076"/>
    </source>
</evidence>
<dbReference type="CDD" id="cd00110">
    <property type="entry name" value="LamG"/>
    <property type="match status" value="3"/>
</dbReference>
<feature type="transmembrane region" description="Helical" evidence="4">
    <location>
        <begin position="1178"/>
        <end position="1199"/>
    </location>
</feature>
<dbReference type="AlphaFoldDB" id="A0A7M5UWH1"/>
<keyword evidence="9" id="KW-1185">Reference proteome</keyword>
<name>A0A7M5UWH1_9CNID</name>
<dbReference type="PANTHER" id="PTHR15036">
    <property type="entry name" value="PIKACHURIN-LIKE PROTEIN"/>
    <property type="match status" value="1"/>
</dbReference>
<feature type="compositionally biased region" description="Low complexity" evidence="3">
    <location>
        <begin position="211"/>
        <end position="222"/>
    </location>
</feature>
<protein>
    <submittedName>
        <fullName evidence="8">Uncharacterized protein</fullName>
    </submittedName>
</protein>
<evidence type="ECO:0000313" key="8">
    <source>
        <dbReference type="EnsemblMetazoa" id="CLYHEMP006967.1"/>
    </source>
</evidence>
<keyword evidence="4" id="KW-1133">Transmembrane helix</keyword>
<organism evidence="8 9">
    <name type="scientific">Clytia hemisphaerica</name>
    <dbReference type="NCBI Taxonomy" id="252671"/>
    <lineage>
        <taxon>Eukaryota</taxon>
        <taxon>Metazoa</taxon>
        <taxon>Cnidaria</taxon>
        <taxon>Hydrozoa</taxon>
        <taxon>Hydroidolina</taxon>
        <taxon>Leptothecata</taxon>
        <taxon>Obeliida</taxon>
        <taxon>Clytiidae</taxon>
        <taxon>Clytia</taxon>
    </lineage>
</organism>
<feature type="region of interest" description="Disordered" evidence="3">
    <location>
        <begin position="209"/>
        <end position="230"/>
    </location>
</feature>
<feature type="domain" description="Laminin G" evidence="6">
    <location>
        <begin position="248"/>
        <end position="425"/>
    </location>
</feature>
<feature type="region of interest" description="Disordered" evidence="3">
    <location>
        <begin position="1217"/>
        <end position="1264"/>
    </location>
</feature>
<evidence type="ECO:0000256" key="5">
    <source>
        <dbReference type="SAM" id="SignalP"/>
    </source>
</evidence>
<dbReference type="CDD" id="cd00054">
    <property type="entry name" value="EGF_CA"/>
    <property type="match status" value="1"/>
</dbReference>
<dbReference type="PROSITE" id="PS50026">
    <property type="entry name" value="EGF_3"/>
    <property type="match status" value="1"/>
</dbReference>
<dbReference type="EnsemblMetazoa" id="CLYHEMT006967.1">
    <property type="protein sequence ID" value="CLYHEMP006967.1"/>
    <property type="gene ID" value="CLYHEMG006967"/>
</dbReference>
<dbReference type="PROSITE" id="PS50025">
    <property type="entry name" value="LAM_G_DOMAIN"/>
    <property type="match status" value="3"/>
</dbReference>
<dbReference type="RefSeq" id="XP_066924867.1">
    <property type="nucleotide sequence ID" value="XM_067068766.1"/>
</dbReference>
<dbReference type="GeneID" id="136812275"/>
<dbReference type="InterPro" id="IPR001791">
    <property type="entry name" value="Laminin_G"/>
</dbReference>
<feature type="signal peptide" evidence="5">
    <location>
        <begin position="1"/>
        <end position="20"/>
    </location>
</feature>
<dbReference type="SUPFAM" id="SSF49899">
    <property type="entry name" value="Concanavalin A-like lectins/glucanases"/>
    <property type="match status" value="4"/>
</dbReference>
<feature type="region of interest" description="Disordered" evidence="3">
    <location>
        <begin position="1109"/>
        <end position="1154"/>
    </location>
</feature>
<dbReference type="InterPro" id="IPR050372">
    <property type="entry name" value="Neurexin-related_CASP"/>
</dbReference>
<dbReference type="InterPro" id="IPR000742">
    <property type="entry name" value="EGF"/>
</dbReference>
<evidence type="ECO:0000256" key="4">
    <source>
        <dbReference type="SAM" id="Phobius"/>
    </source>
</evidence>
<dbReference type="Gene3D" id="2.60.120.200">
    <property type="match status" value="4"/>
</dbReference>
<dbReference type="Gene3D" id="2.60.120.1000">
    <property type="match status" value="1"/>
</dbReference>
<evidence type="ECO:0000313" key="9">
    <source>
        <dbReference type="Proteomes" id="UP000594262"/>
    </source>
</evidence>
<evidence type="ECO:0000259" key="7">
    <source>
        <dbReference type="PROSITE" id="PS50026"/>
    </source>
</evidence>
<feature type="domain" description="Laminin G" evidence="6">
    <location>
        <begin position="19"/>
        <end position="242"/>
    </location>
</feature>
<evidence type="ECO:0000256" key="3">
    <source>
        <dbReference type="SAM" id="MobiDB-lite"/>
    </source>
</evidence>
<feature type="chain" id="PRO_5029853827" evidence="5">
    <location>
        <begin position="21"/>
        <end position="1264"/>
    </location>
</feature>
<keyword evidence="4" id="KW-0812">Transmembrane</keyword>
<accession>A0A7M5UWH1</accession>
<feature type="compositionally biased region" description="Polar residues" evidence="3">
    <location>
        <begin position="1229"/>
        <end position="1247"/>
    </location>
</feature>
<dbReference type="SUPFAM" id="SSF57196">
    <property type="entry name" value="EGF/Laminin"/>
    <property type="match status" value="1"/>
</dbReference>
<dbReference type="Gene3D" id="2.10.25.10">
    <property type="entry name" value="Laminin"/>
    <property type="match status" value="1"/>
</dbReference>
<feature type="domain" description="EGF-like" evidence="7">
    <location>
        <begin position="427"/>
        <end position="464"/>
    </location>
</feature>
<evidence type="ECO:0000256" key="1">
    <source>
        <dbReference type="ARBA" id="ARBA00023157"/>
    </source>
</evidence>
<dbReference type="SMART" id="SM00181">
    <property type="entry name" value="EGF"/>
    <property type="match status" value="2"/>
</dbReference>
<evidence type="ECO:0000259" key="6">
    <source>
        <dbReference type="PROSITE" id="PS50025"/>
    </source>
</evidence>
<dbReference type="OrthoDB" id="26719at2759"/>
<dbReference type="GO" id="GO:0016020">
    <property type="term" value="C:membrane"/>
    <property type="evidence" value="ECO:0007669"/>
    <property type="project" value="UniProtKB-SubCell"/>
</dbReference>
<dbReference type="PANTHER" id="PTHR15036:SF49">
    <property type="entry name" value="AXOTACTIN"/>
    <property type="match status" value="1"/>
</dbReference>
<keyword evidence="2" id="KW-0245">EGF-like domain</keyword>
<keyword evidence="5" id="KW-0732">Signal</keyword>
<dbReference type="Proteomes" id="UP000594262">
    <property type="component" value="Unplaced"/>
</dbReference>
<comment type="caution">
    <text evidence="2">Lacks conserved residue(s) required for the propagation of feature annotation.</text>
</comment>
<keyword evidence="4" id="KW-0472">Membrane</keyword>
<dbReference type="SMART" id="SM00282">
    <property type="entry name" value="LamG"/>
    <property type="match status" value="4"/>
</dbReference>
<keyword evidence="1" id="KW-1015">Disulfide bond</keyword>
<reference evidence="8" key="1">
    <citation type="submission" date="2021-01" db="UniProtKB">
        <authorList>
            <consortium name="EnsemblMetazoa"/>
        </authorList>
    </citation>
    <scope>IDENTIFICATION</scope>
</reference>
<dbReference type="Pfam" id="PF02210">
    <property type="entry name" value="Laminin_G_2"/>
    <property type="match status" value="3"/>
</dbReference>
<dbReference type="InterPro" id="IPR013320">
    <property type="entry name" value="ConA-like_dom_sf"/>
</dbReference>
<feature type="domain" description="Laminin G" evidence="6">
    <location>
        <begin position="680"/>
        <end position="858"/>
    </location>
</feature>